<evidence type="ECO:0000313" key="4">
    <source>
        <dbReference type="EMBL" id="MFC3142689.1"/>
    </source>
</evidence>
<accession>A0ABV7GR72</accession>
<evidence type="ECO:0000256" key="2">
    <source>
        <dbReference type="ARBA" id="ARBA00022803"/>
    </source>
</evidence>
<dbReference type="Proteomes" id="UP001595632">
    <property type="component" value="Unassembled WGS sequence"/>
</dbReference>
<dbReference type="Gene3D" id="1.25.40.10">
    <property type="entry name" value="Tetratricopeptide repeat domain"/>
    <property type="match status" value="1"/>
</dbReference>
<keyword evidence="2 3" id="KW-0802">TPR repeat</keyword>
<sequence>MLSELANPETSNWMQLERRIRTEWQRSGSPAMDLLLQRGIDAMEDQDWRLAVDHFTALTDHAPDFAEGWTNRATAFFQLGQHGPALEDIGRALALNPHHFDALAGLAVILEEIGMREDALEAWRMVSEVNPHRPETKAALDRLEREFGGQTL</sequence>
<organism evidence="4 5">
    <name type="scientific">Psychromarinibacter halotolerans</name>
    <dbReference type="NCBI Taxonomy" id="1775175"/>
    <lineage>
        <taxon>Bacteria</taxon>
        <taxon>Pseudomonadati</taxon>
        <taxon>Pseudomonadota</taxon>
        <taxon>Alphaproteobacteria</taxon>
        <taxon>Rhodobacterales</taxon>
        <taxon>Paracoccaceae</taxon>
        <taxon>Psychromarinibacter</taxon>
    </lineage>
</organism>
<dbReference type="InterPro" id="IPR011990">
    <property type="entry name" value="TPR-like_helical_dom_sf"/>
</dbReference>
<protein>
    <submittedName>
        <fullName evidence="4">Tetratricopeptide repeat protein</fullName>
    </submittedName>
</protein>
<dbReference type="PANTHER" id="PTHR45831:SF2">
    <property type="entry name" value="LD24721P"/>
    <property type="match status" value="1"/>
</dbReference>
<reference evidence="5" key="1">
    <citation type="journal article" date="2019" name="Int. J. Syst. Evol. Microbiol.">
        <title>The Global Catalogue of Microorganisms (GCM) 10K type strain sequencing project: providing services to taxonomists for standard genome sequencing and annotation.</title>
        <authorList>
            <consortium name="The Broad Institute Genomics Platform"/>
            <consortium name="The Broad Institute Genome Sequencing Center for Infectious Disease"/>
            <person name="Wu L."/>
            <person name="Ma J."/>
        </authorList>
    </citation>
    <scope>NUCLEOTIDE SEQUENCE [LARGE SCALE GENOMIC DNA]</scope>
    <source>
        <strain evidence="5">KCTC 52366</strain>
    </source>
</reference>
<dbReference type="PANTHER" id="PTHR45831">
    <property type="entry name" value="LD24721P"/>
    <property type="match status" value="1"/>
</dbReference>
<dbReference type="PROSITE" id="PS50005">
    <property type="entry name" value="TPR"/>
    <property type="match status" value="1"/>
</dbReference>
<dbReference type="InterPro" id="IPR019734">
    <property type="entry name" value="TPR_rpt"/>
</dbReference>
<name>A0ABV7GR72_9RHOB</name>
<dbReference type="RefSeq" id="WP_275633481.1">
    <property type="nucleotide sequence ID" value="NZ_JARGYD010000005.1"/>
</dbReference>
<evidence type="ECO:0000256" key="1">
    <source>
        <dbReference type="ARBA" id="ARBA00022737"/>
    </source>
</evidence>
<keyword evidence="5" id="KW-1185">Reference proteome</keyword>
<evidence type="ECO:0000256" key="3">
    <source>
        <dbReference type="PROSITE-ProRule" id="PRU00339"/>
    </source>
</evidence>
<feature type="repeat" description="TPR" evidence="3">
    <location>
        <begin position="66"/>
        <end position="99"/>
    </location>
</feature>
<proteinExistence type="predicted"/>
<evidence type="ECO:0000313" key="5">
    <source>
        <dbReference type="Proteomes" id="UP001595632"/>
    </source>
</evidence>
<keyword evidence="1" id="KW-0677">Repeat</keyword>
<dbReference type="EMBL" id="JBHRTB010000010">
    <property type="protein sequence ID" value="MFC3142689.1"/>
    <property type="molecule type" value="Genomic_DNA"/>
</dbReference>
<dbReference type="SMART" id="SM00028">
    <property type="entry name" value="TPR"/>
    <property type="match status" value="3"/>
</dbReference>
<dbReference type="InterPro" id="IPR047150">
    <property type="entry name" value="SGT"/>
</dbReference>
<gene>
    <name evidence="4" type="ORF">ACFOGP_08210</name>
</gene>
<dbReference type="Pfam" id="PF00515">
    <property type="entry name" value="TPR_1"/>
    <property type="match status" value="1"/>
</dbReference>
<dbReference type="SUPFAM" id="SSF48452">
    <property type="entry name" value="TPR-like"/>
    <property type="match status" value="1"/>
</dbReference>
<comment type="caution">
    <text evidence="4">The sequence shown here is derived from an EMBL/GenBank/DDBJ whole genome shotgun (WGS) entry which is preliminary data.</text>
</comment>